<dbReference type="PROSITE" id="PS51257">
    <property type="entry name" value="PROKAR_LIPOPROTEIN"/>
    <property type="match status" value="1"/>
</dbReference>
<dbReference type="InterPro" id="IPR012854">
    <property type="entry name" value="Cu_amine_oxidase-like_N"/>
</dbReference>
<evidence type="ECO:0000313" key="3">
    <source>
        <dbReference type="EMBL" id="RTE08647.1"/>
    </source>
</evidence>
<keyword evidence="1" id="KW-0732">Signal</keyword>
<feature type="chain" id="PRO_5038424985" evidence="1">
    <location>
        <begin position="26"/>
        <end position="534"/>
    </location>
</feature>
<name>A0A3S0A3H9_9BACL</name>
<feature type="signal peptide" evidence="1">
    <location>
        <begin position="1"/>
        <end position="25"/>
    </location>
</feature>
<evidence type="ECO:0000256" key="1">
    <source>
        <dbReference type="SAM" id="SignalP"/>
    </source>
</evidence>
<keyword evidence="4" id="KW-1185">Reference proteome</keyword>
<proteinExistence type="predicted"/>
<sequence>MARKKMTWWLSAMMAAMLMVLTGCQTIQGLDIGQALINNATLQSASSKGSLELELVPGSTSTLSPEDKQAFDMLNHAKLEFRSVNVQDKQHMFVDGALVYGRGTIPFQVAMSGTNLTLQVEGAKKPFSMDLMNGIGGAAAFPSSETTALQKELMGKMNDLVPVVLKFVIGNLPNPEHISVSSVTDTINNETLSLKKAHIEIKGSELLPLVKAFLTNMVADEKGLKDLLGQLYDILMPVIKESMQAASKDSAAPSQYNDLMMAYMNNKTLAVEFLYTTLQQLVKTQLDNWDETIANSVSAVSEPQMKALLSDQTVLQADLYVDQDKQIRKINADLTLPIVDESSGVSAVKLAYTKEIWNINKPVKAETLDVSGGTIELKDLSGGRKAAALLSSVKKDSTLYKLLRNDLKVAKKDMTLILNQEGEVYHPWDSSHPFIDDAGVTMVSARYLAEQLGAEVTWDEDASQITINDALSEKKIVLTLNANTAKVNGVNVPLDSPAILKNGATFVPLRFIAEQLGGKVEFDGNTHSVSITRE</sequence>
<dbReference type="OrthoDB" id="2811497at2"/>
<dbReference type="Proteomes" id="UP000276128">
    <property type="component" value="Unassembled WGS sequence"/>
</dbReference>
<dbReference type="AlphaFoldDB" id="A0A3S0A3H9"/>
<organism evidence="3 4">
    <name type="scientific">Paenibacillus whitsoniae</name>
    <dbReference type="NCBI Taxonomy" id="2496558"/>
    <lineage>
        <taxon>Bacteria</taxon>
        <taxon>Bacillati</taxon>
        <taxon>Bacillota</taxon>
        <taxon>Bacilli</taxon>
        <taxon>Bacillales</taxon>
        <taxon>Paenibacillaceae</taxon>
        <taxon>Paenibacillus</taxon>
    </lineage>
</organism>
<dbReference type="Pfam" id="PF07833">
    <property type="entry name" value="Cu_amine_oxidN1"/>
    <property type="match status" value="1"/>
</dbReference>
<gene>
    <name evidence="3" type="ORF">EJQ19_16305</name>
</gene>
<reference evidence="3 4" key="1">
    <citation type="submission" date="2018-12" db="EMBL/GenBank/DDBJ databases">
        <title>Bacillus ochoae sp. nov., Paenibacillus whitsoniae sp. nov., Paenibacillus spiritus sp. nov. Isolated from the Mars Exploration Rover during spacecraft assembly.</title>
        <authorList>
            <person name="Seuylemezian A."/>
            <person name="Vaishampayan P."/>
        </authorList>
    </citation>
    <scope>NUCLEOTIDE SEQUENCE [LARGE SCALE GENOMIC DNA]</scope>
    <source>
        <strain evidence="3 4">MER 54</strain>
    </source>
</reference>
<dbReference type="SUPFAM" id="SSF55383">
    <property type="entry name" value="Copper amine oxidase, domain N"/>
    <property type="match status" value="1"/>
</dbReference>
<dbReference type="EMBL" id="RXHU01000045">
    <property type="protein sequence ID" value="RTE08647.1"/>
    <property type="molecule type" value="Genomic_DNA"/>
</dbReference>
<dbReference type="RefSeq" id="WP_126142306.1">
    <property type="nucleotide sequence ID" value="NZ_RXHU01000045.1"/>
</dbReference>
<protein>
    <submittedName>
        <fullName evidence="3">Copper amine oxidase N-terminal domain-containing protein</fullName>
    </submittedName>
</protein>
<evidence type="ECO:0000259" key="2">
    <source>
        <dbReference type="Pfam" id="PF07833"/>
    </source>
</evidence>
<feature type="domain" description="Copper amine oxidase-like N-terminal" evidence="2">
    <location>
        <begin position="432"/>
        <end position="531"/>
    </location>
</feature>
<dbReference type="Gene3D" id="3.30.457.10">
    <property type="entry name" value="Copper amine oxidase-like, N-terminal domain"/>
    <property type="match status" value="1"/>
</dbReference>
<accession>A0A3S0A3H9</accession>
<evidence type="ECO:0000313" key="4">
    <source>
        <dbReference type="Proteomes" id="UP000276128"/>
    </source>
</evidence>
<comment type="caution">
    <text evidence="3">The sequence shown here is derived from an EMBL/GenBank/DDBJ whole genome shotgun (WGS) entry which is preliminary data.</text>
</comment>
<dbReference type="InterPro" id="IPR036582">
    <property type="entry name" value="Mao_N_sf"/>
</dbReference>